<feature type="transmembrane region" description="Helical" evidence="6">
    <location>
        <begin position="123"/>
        <end position="142"/>
    </location>
</feature>
<evidence type="ECO:0000313" key="7">
    <source>
        <dbReference type="EMBL" id="MCQ4950573.1"/>
    </source>
</evidence>
<feature type="transmembrane region" description="Helical" evidence="6">
    <location>
        <begin position="392"/>
        <end position="412"/>
    </location>
</feature>
<dbReference type="Gene3D" id="1.20.1740.10">
    <property type="entry name" value="Amino acid/polyamine transporter I"/>
    <property type="match status" value="1"/>
</dbReference>
<dbReference type="GO" id="GO:0022857">
    <property type="term" value="F:transmembrane transporter activity"/>
    <property type="evidence" value="ECO:0007669"/>
    <property type="project" value="InterPro"/>
</dbReference>
<feature type="transmembrane region" description="Helical" evidence="6">
    <location>
        <begin position="418"/>
        <end position="437"/>
    </location>
</feature>
<dbReference type="InterPro" id="IPR050367">
    <property type="entry name" value="APC_superfamily"/>
</dbReference>
<dbReference type="PANTHER" id="PTHR42770:SF12">
    <property type="entry name" value="AMINO ACID TRANSPORTER"/>
    <property type="match status" value="1"/>
</dbReference>
<evidence type="ECO:0000256" key="4">
    <source>
        <dbReference type="ARBA" id="ARBA00022989"/>
    </source>
</evidence>
<accession>A0AAW5KE35</accession>
<feature type="transmembrane region" description="Helical" evidence="6">
    <location>
        <begin position="329"/>
        <end position="348"/>
    </location>
</feature>
<keyword evidence="3 6" id="KW-0812">Transmembrane</keyword>
<keyword evidence="4 6" id="KW-1133">Transmembrane helix</keyword>
<gene>
    <name evidence="7" type="ORF">NE646_12990</name>
</gene>
<evidence type="ECO:0000256" key="3">
    <source>
        <dbReference type="ARBA" id="ARBA00022692"/>
    </source>
</evidence>
<protein>
    <submittedName>
        <fullName evidence="7">APC family permease</fullName>
    </submittedName>
</protein>
<feature type="transmembrane region" description="Helical" evidence="6">
    <location>
        <begin position="12"/>
        <end position="36"/>
    </location>
</feature>
<dbReference type="Proteomes" id="UP001205063">
    <property type="component" value="Unassembled WGS sequence"/>
</dbReference>
<dbReference type="Pfam" id="PF13520">
    <property type="entry name" value="AA_permease_2"/>
    <property type="match status" value="1"/>
</dbReference>
<dbReference type="InterPro" id="IPR002293">
    <property type="entry name" value="AA/rel_permease1"/>
</dbReference>
<feature type="transmembrane region" description="Helical" evidence="6">
    <location>
        <begin position="42"/>
        <end position="64"/>
    </location>
</feature>
<keyword evidence="2" id="KW-1003">Cell membrane</keyword>
<dbReference type="EMBL" id="JANGAB010000011">
    <property type="protein sequence ID" value="MCQ4950573.1"/>
    <property type="molecule type" value="Genomic_DNA"/>
</dbReference>
<organism evidence="7 8">
    <name type="scientific">Bittarella massiliensis</name>
    <name type="common">ex Durand et al. 2017</name>
    <dbReference type="NCBI Taxonomy" id="1720313"/>
    <lineage>
        <taxon>Bacteria</taxon>
        <taxon>Bacillati</taxon>
        <taxon>Bacillota</taxon>
        <taxon>Clostridia</taxon>
        <taxon>Eubacteriales</taxon>
        <taxon>Oscillospiraceae</taxon>
        <taxon>Bittarella (ex Durand et al. 2017)</taxon>
    </lineage>
</organism>
<dbReference type="RefSeq" id="WP_256136758.1">
    <property type="nucleotide sequence ID" value="NZ_JANGAB010000011.1"/>
</dbReference>
<feature type="transmembrane region" description="Helical" evidence="6">
    <location>
        <begin position="193"/>
        <end position="215"/>
    </location>
</feature>
<proteinExistence type="predicted"/>
<dbReference type="PANTHER" id="PTHR42770">
    <property type="entry name" value="AMINO ACID TRANSPORTER-RELATED"/>
    <property type="match status" value="1"/>
</dbReference>
<feature type="transmembrane region" description="Helical" evidence="6">
    <location>
        <begin position="154"/>
        <end position="173"/>
    </location>
</feature>
<dbReference type="PIRSF" id="PIRSF006060">
    <property type="entry name" value="AA_transporter"/>
    <property type="match status" value="1"/>
</dbReference>
<comment type="subcellular location">
    <subcellularLocation>
        <location evidence="1">Cell membrane</location>
        <topology evidence="1">Multi-pass membrane protein</topology>
    </subcellularLocation>
</comment>
<comment type="caution">
    <text evidence="7">The sequence shown here is derived from an EMBL/GenBank/DDBJ whole genome shotgun (WGS) entry which is preliminary data.</text>
</comment>
<evidence type="ECO:0000256" key="1">
    <source>
        <dbReference type="ARBA" id="ARBA00004651"/>
    </source>
</evidence>
<feature type="transmembrane region" description="Helical" evidence="6">
    <location>
        <begin position="360"/>
        <end position="380"/>
    </location>
</feature>
<evidence type="ECO:0000256" key="5">
    <source>
        <dbReference type="ARBA" id="ARBA00023136"/>
    </source>
</evidence>
<sequence>MSNKPPVRLKRVLGFAPAYGAAVGLVVSGTAMFSVGNVAGTTGYATCISALIALIPMMMTAFAFGELSAMLPGGGMISDYTLPALGRFWATFALLSGYLILIAADGGTQLVMGGLSLESLCGIPQWVVTALLFGIVIVINIVNVDFYGKIEAIVTIAMMLVFTALSIAGNLHIGESFGATPVNQLTGFLPEGGWGTVLNATGTAIWFFIGFEFACPMAEENKKPYKNIPYALIIGLITIYLIDSLFAVAAVRYTDVEVLRTSAIPQTMAAHAMMGNIGYIAMTVLTILASFTTANAYLASLPRMLYGLARERLVPSFFGKINRRFRTPVYGVIFTAGMILITIVYITFNGADASVVQGLINTASITWMVSYAIAMIDVLVLRKKYPDFPRLWKAPCAKVTMSIGLLGVVYAIYTLRDYWFQAFLCMAAIALYCLIWGKFKKIDLWHATKIRDTVSDIRERSEYLPVWDEAVDQWCKEHETLA</sequence>
<reference evidence="7" key="1">
    <citation type="submission" date="2022-06" db="EMBL/GenBank/DDBJ databases">
        <title>Isolation of gut microbiota from human fecal samples.</title>
        <authorList>
            <person name="Pamer E.G."/>
            <person name="Barat B."/>
            <person name="Waligurski E."/>
            <person name="Medina S."/>
            <person name="Paddock L."/>
            <person name="Mostad J."/>
        </authorList>
    </citation>
    <scope>NUCLEOTIDE SEQUENCE</scope>
    <source>
        <strain evidence="7">DFI.7.96</strain>
    </source>
</reference>
<feature type="transmembrane region" description="Helical" evidence="6">
    <location>
        <begin position="277"/>
        <end position="298"/>
    </location>
</feature>
<dbReference type="GO" id="GO:0005886">
    <property type="term" value="C:plasma membrane"/>
    <property type="evidence" value="ECO:0007669"/>
    <property type="project" value="UniProtKB-SubCell"/>
</dbReference>
<name>A0AAW5KE35_9FIRM</name>
<dbReference type="AlphaFoldDB" id="A0AAW5KE35"/>
<evidence type="ECO:0000256" key="6">
    <source>
        <dbReference type="SAM" id="Phobius"/>
    </source>
</evidence>
<keyword evidence="5 6" id="KW-0472">Membrane</keyword>
<feature type="transmembrane region" description="Helical" evidence="6">
    <location>
        <begin position="227"/>
        <end position="251"/>
    </location>
</feature>
<evidence type="ECO:0000313" key="8">
    <source>
        <dbReference type="Proteomes" id="UP001205063"/>
    </source>
</evidence>
<feature type="transmembrane region" description="Helical" evidence="6">
    <location>
        <begin position="84"/>
        <end position="103"/>
    </location>
</feature>
<evidence type="ECO:0000256" key="2">
    <source>
        <dbReference type="ARBA" id="ARBA00022475"/>
    </source>
</evidence>